<dbReference type="GO" id="GO:0005576">
    <property type="term" value="C:extracellular region"/>
    <property type="evidence" value="ECO:0007669"/>
    <property type="project" value="UniProtKB-SubCell"/>
</dbReference>
<dbReference type="SMART" id="SM00636">
    <property type="entry name" value="Glyco_18"/>
    <property type="match status" value="1"/>
</dbReference>
<dbReference type="InterPro" id="IPR011583">
    <property type="entry name" value="Chitinase_II/V-like_cat"/>
</dbReference>
<gene>
    <name evidence="19" type="ORF">C8A00DRAFT_14965</name>
</gene>
<dbReference type="Gene3D" id="3.30.60.10">
    <property type="entry name" value="Endochitinase-like"/>
    <property type="match status" value="1"/>
</dbReference>
<protein>
    <recommendedName>
        <fullName evidence="3">chitinase</fullName>
        <ecNumber evidence="3">3.2.1.14</ecNumber>
    </recommendedName>
</protein>
<keyword evidence="10 13" id="KW-0326">Glycosidase</keyword>
<dbReference type="Pfam" id="PF00704">
    <property type="entry name" value="Glyco_hydro_18"/>
    <property type="match status" value="1"/>
</dbReference>
<proteinExistence type="predicted"/>
<evidence type="ECO:0000259" key="18">
    <source>
        <dbReference type="PROSITE" id="PS51910"/>
    </source>
</evidence>
<feature type="domain" description="GH18" evidence="18">
    <location>
        <begin position="507"/>
        <end position="806"/>
    </location>
</feature>
<keyword evidence="12" id="KW-1015">Disulfide bond</keyword>
<keyword evidence="7" id="KW-0146">Chitin degradation</keyword>
<comment type="subcellular location">
    <subcellularLocation>
        <location evidence="2">Secreted</location>
    </subcellularLocation>
</comment>
<dbReference type="AlphaFoldDB" id="A0AAN6VM59"/>
<keyword evidence="8" id="KW-0843">Virulence</keyword>
<keyword evidence="4" id="KW-0964">Secreted</keyword>
<keyword evidence="15" id="KW-0732">Signal</keyword>
<feature type="region of interest" description="Disordered" evidence="14">
    <location>
        <begin position="1018"/>
        <end position="1037"/>
    </location>
</feature>
<dbReference type="SUPFAM" id="SSF57016">
    <property type="entry name" value="Plant lectins/antimicrobial peptides"/>
    <property type="match status" value="1"/>
</dbReference>
<comment type="caution">
    <text evidence="12">Lacks conserved residue(s) required for the propagation of feature annotation.</text>
</comment>
<evidence type="ECO:0000256" key="12">
    <source>
        <dbReference type="PROSITE-ProRule" id="PRU00261"/>
    </source>
</evidence>
<evidence type="ECO:0000256" key="6">
    <source>
        <dbReference type="ARBA" id="ARBA00022801"/>
    </source>
</evidence>
<dbReference type="GO" id="GO:0006032">
    <property type="term" value="P:chitin catabolic process"/>
    <property type="evidence" value="ECO:0007669"/>
    <property type="project" value="UniProtKB-KW"/>
</dbReference>
<dbReference type="Gene3D" id="3.10.350.10">
    <property type="entry name" value="LysM domain"/>
    <property type="match status" value="2"/>
</dbReference>
<evidence type="ECO:0000256" key="4">
    <source>
        <dbReference type="ARBA" id="ARBA00022525"/>
    </source>
</evidence>
<reference evidence="19" key="2">
    <citation type="submission" date="2023-05" db="EMBL/GenBank/DDBJ databases">
        <authorList>
            <consortium name="Lawrence Berkeley National Laboratory"/>
            <person name="Steindorff A."/>
            <person name="Hensen N."/>
            <person name="Bonometti L."/>
            <person name="Westerberg I."/>
            <person name="Brannstrom I.O."/>
            <person name="Guillou S."/>
            <person name="Cros-Aarteil S."/>
            <person name="Calhoun S."/>
            <person name="Haridas S."/>
            <person name="Kuo A."/>
            <person name="Mondo S."/>
            <person name="Pangilinan J."/>
            <person name="Riley R."/>
            <person name="Labutti K."/>
            <person name="Andreopoulos B."/>
            <person name="Lipzen A."/>
            <person name="Chen C."/>
            <person name="Yanf M."/>
            <person name="Daum C."/>
            <person name="Ng V."/>
            <person name="Clum A."/>
            <person name="Ohm R."/>
            <person name="Martin F."/>
            <person name="Silar P."/>
            <person name="Natvig D."/>
            <person name="Lalanne C."/>
            <person name="Gautier V."/>
            <person name="Ament-Velasquez S.L."/>
            <person name="Kruys A."/>
            <person name="Hutchinson M.I."/>
            <person name="Powell A.J."/>
            <person name="Barry K."/>
            <person name="Miller A.N."/>
            <person name="Grigoriev I.V."/>
            <person name="Debuchy R."/>
            <person name="Gladieux P."/>
            <person name="Thoren M.H."/>
            <person name="Johannesson H."/>
        </authorList>
    </citation>
    <scope>NUCLEOTIDE SEQUENCE</scope>
    <source>
        <strain evidence="19">CBS 538.74</strain>
    </source>
</reference>
<dbReference type="PROSITE" id="PS51782">
    <property type="entry name" value="LYSM"/>
    <property type="match status" value="2"/>
</dbReference>
<feature type="signal peptide" evidence="15">
    <location>
        <begin position="1"/>
        <end position="25"/>
    </location>
</feature>
<feature type="domain" description="LysM" evidence="17">
    <location>
        <begin position="366"/>
        <end position="414"/>
    </location>
</feature>
<dbReference type="Proteomes" id="UP001302745">
    <property type="component" value="Unassembled WGS sequence"/>
</dbReference>
<dbReference type="EC" id="3.2.1.14" evidence="3"/>
<evidence type="ECO:0000256" key="3">
    <source>
        <dbReference type="ARBA" id="ARBA00012729"/>
    </source>
</evidence>
<evidence type="ECO:0000256" key="2">
    <source>
        <dbReference type="ARBA" id="ARBA00004613"/>
    </source>
</evidence>
<dbReference type="InterPro" id="IPR017853">
    <property type="entry name" value="GH"/>
</dbReference>
<evidence type="ECO:0000256" key="1">
    <source>
        <dbReference type="ARBA" id="ARBA00000822"/>
    </source>
</evidence>
<evidence type="ECO:0000259" key="16">
    <source>
        <dbReference type="PROSITE" id="PS50941"/>
    </source>
</evidence>
<dbReference type="PROSITE" id="PS01095">
    <property type="entry name" value="GH18_1"/>
    <property type="match status" value="1"/>
</dbReference>
<accession>A0AAN6VM59</accession>
<dbReference type="PANTHER" id="PTHR47700:SF2">
    <property type="entry name" value="CHITINASE"/>
    <property type="match status" value="1"/>
</dbReference>
<keyword evidence="9" id="KW-0119">Carbohydrate metabolism</keyword>
<evidence type="ECO:0000256" key="9">
    <source>
        <dbReference type="ARBA" id="ARBA00023277"/>
    </source>
</evidence>
<dbReference type="CDD" id="cd00118">
    <property type="entry name" value="LysM"/>
    <property type="match status" value="2"/>
</dbReference>
<dbReference type="InterPro" id="IPR001579">
    <property type="entry name" value="Glyco_hydro_18_chit_AS"/>
</dbReference>
<dbReference type="CDD" id="cd00035">
    <property type="entry name" value="ChtBD1"/>
    <property type="match status" value="1"/>
</dbReference>
<dbReference type="GO" id="GO:0000272">
    <property type="term" value="P:polysaccharide catabolic process"/>
    <property type="evidence" value="ECO:0007669"/>
    <property type="project" value="UniProtKB-KW"/>
</dbReference>
<dbReference type="Gene3D" id="3.20.20.80">
    <property type="entry name" value="Glycosidases"/>
    <property type="match status" value="1"/>
</dbReference>
<feature type="domain" description="Chitin-binding type-1" evidence="16">
    <location>
        <begin position="427"/>
        <end position="496"/>
    </location>
</feature>
<comment type="caution">
    <text evidence="19">The sequence shown here is derived from an EMBL/GenBank/DDBJ whole genome shotgun (WGS) entry which is preliminary data.</text>
</comment>
<evidence type="ECO:0000256" key="8">
    <source>
        <dbReference type="ARBA" id="ARBA00023026"/>
    </source>
</evidence>
<evidence type="ECO:0000259" key="17">
    <source>
        <dbReference type="PROSITE" id="PS51782"/>
    </source>
</evidence>
<dbReference type="InterPro" id="IPR053214">
    <property type="entry name" value="LysM12-like"/>
</dbReference>
<dbReference type="PROSITE" id="PS51910">
    <property type="entry name" value="GH18_2"/>
    <property type="match status" value="1"/>
</dbReference>
<feature type="disulfide bond" evidence="12">
    <location>
        <begin position="452"/>
        <end position="464"/>
    </location>
</feature>
<dbReference type="GO" id="GO:0008061">
    <property type="term" value="F:chitin binding"/>
    <property type="evidence" value="ECO:0007669"/>
    <property type="project" value="UniProtKB-UniRule"/>
</dbReference>
<feature type="chain" id="PRO_5042908603" description="chitinase" evidence="15">
    <location>
        <begin position="26"/>
        <end position="1260"/>
    </location>
</feature>
<evidence type="ECO:0000256" key="7">
    <source>
        <dbReference type="ARBA" id="ARBA00023024"/>
    </source>
</evidence>
<keyword evidence="5 12" id="KW-0147">Chitin-binding</keyword>
<dbReference type="SUPFAM" id="SSF51445">
    <property type="entry name" value="(Trans)glycosidases"/>
    <property type="match status" value="1"/>
</dbReference>
<dbReference type="InterPro" id="IPR036779">
    <property type="entry name" value="LysM_dom_sf"/>
</dbReference>
<name>A0AAN6VM59_9PEZI</name>
<dbReference type="InterPro" id="IPR018392">
    <property type="entry name" value="LysM"/>
</dbReference>
<keyword evidence="20" id="KW-1185">Reference proteome</keyword>
<dbReference type="Pfam" id="PF00187">
    <property type="entry name" value="Chitin_bind_1"/>
    <property type="match status" value="1"/>
</dbReference>
<dbReference type="SMART" id="SM00257">
    <property type="entry name" value="LysM"/>
    <property type="match status" value="2"/>
</dbReference>
<evidence type="ECO:0000256" key="11">
    <source>
        <dbReference type="ARBA" id="ARBA00023326"/>
    </source>
</evidence>
<evidence type="ECO:0000256" key="10">
    <source>
        <dbReference type="ARBA" id="ARBA00023295"/>
    </source>
</evidence>
<dbReference type="GO" id="GO:0008843">
    <property type="term" value="F:endochitinase activity"/>
    <property type="evidence" value="ECO:0007669"/>
    <property type="project" value="UniProtKB-EC"/>
</dbReference>
<evidence type="ECO:0000256" key="13">
    <source>
        <dbReference type="RuleBase" id="RU000489"/>
    </source>
</evidence>
<dbReference type="PANTHER" id="PTHR47700">
    <property type="entry name" value="V CHITINASE, PUTATIVE (AFU_ORTHOLOGUE AFUA_6G13720)-RELATED"/>
    <property type="match status" value="1"/>
</dbReference>
<feature type="disulfide bond" evidence="12">
    <location>
        <begin position="490"/>
        <end position="494"/>
    </location>
</feature>
<dbReference type="InterPro" id="IPR001223">
    <property type="entry name" value="Glyco_hydro18_cat"/>
</dbReference>
<dbReference type="InterPro" id="IPR001002">
    <property type="entry name" value="Chitin-bd_1"/>
</dbReference>
<evidence type="ECO:0000256" key="14">
    <source>
        <dbReference type="SAM" id="MobiDB-lite"/>
    </source>
</evidence>
<evidence type="ECO:0000256" key="5">
    <source>
        <dbReference type="ARBA" id="ARBA00022669"/>
    </source>
</evidence>
<keyword evidence="11" id="KW-0624">Polysaccharide degradation</keyword>
<sequence length="1260" mass="137647">MVRLRRGLGLPLVGLLTCAVDLVVSTLPMRPLPPPRGHSCPDKCHETGSNPANWTVVAGFDQLSACSRPVLLDFSLDIPTTENQFIRTCDAWGEYYYYTPAPSFPTASGEETVNVVPHLAWSAAGSKYERTGRRAVTAIEEVHSHLQRAAAAWNKTILFGAFGGATVGVYIGEGMLNPSAADALLEPFVDKIRAVGIGASKSALLQVCGRNRTGDLTFGVVAAASSDLSTVQAAVKLWANATCVDTSSYAESVELDSIPIRAMPLPTLFPPPRLNATTNLTTNLTTRRLGHAPSLFARADCRTIQVGFPDSCAALASRCGITASDFTKYNPGSNLCSTLTPGQHVCCSSGTLPDFTPKPNSDGSCAVYETKSGDNCQAIAAANGLKATDLEALNKQTWGWAGCDSLWVGVRMCLSKGDPPMPAPISNAVCGPQKPGTPTPPAGTNLTELNPCPLNVCCNTWGQCGMTEDFCTDTRGEGAPGTAKKGTYGCISNCGMDIVKGSPPAQFIKLGYFEAFNLNRECLNMDVSQIDPSYTHVHFAFGMLKDDFTVYLEDEYAKYQFEQFKKLRGPKRILSFGGWTFSAERPYYTIFRNGVKPENRDKLASSIANFVNDAGIDGVDIDWEYPGAPDIPGIPPPDNANEGLLYAAFLRVLRTKLSANKSLSIAAPASYWYLKQFPIAGIAKIVDYIVYMTYDLHGQWDATNNNAEIKEIAVGSSGRRRGTTGVKTWYDKASDSNIMTYNGDNWVAYMSEAVRASRTSLYKGYNMGGTTNWAVDLDAFHDPPDLIEGDGGTMSWLQIKHNIKATGDATACNKELRSGNWNCNDLATVSNCDPDRECSVHHSPADLKENWTGAGGYLVWNSLAQVHALIQNFHEALEKAAQQIQNKRLEFVDTFAPEGHRPDYALGLSILLILLQIPSTTLGTMFWKGGMKEMDFFADKSLRLDMAKDTSQAMVMAGYQIGRNFIDKVTAKEVTFNYIYDNLIGTWTEQIDTLVVQLFDGSADHIRQLDAIMGQGQMVPGSRDGQQLPPGDDPRNHTASFLNELSGERAFYAAAIPSVWKMRKPYAQYPVILDFGPDCNRNIGSGPFFHGGEDFNQGWICLDNHNYILASTYDRDNDGPNCSPEYWNWCNNPNPNWKPLFTLPGLATIREKNKKFADVTVEDLVAGSVASWLRAGKLNTVDDKAPLINPFDRDDFDNLWENDIRAPGNIRIPVCSPQEATLLATDGLGHGIPDGDKASFPCLRDPSKTYESDWITFPSN</sequence>
<feature type="disulfide bond" evidence="12">
    <location>
        <begin position="457"/>
        <end position="471"/>
    </location>
</feature>
<evidence type="ECO:0000313" key="19">
    <source>
        <dbReference type="EMBL" id="KAK4153835.1"/>
    </source>
</evidence>
<comment type="catalytic activity">
    <reaction evidence="1">
        <text>Random endo-hydrolysis of N-acetyl-beta-D-glucosaminide (1-&gt;4)-beta-linkages in chitin and chitodextrins.</text>
        <dbReference type="EC" id="3.2.1.14"/>
    </reaction>
</comment>
<dbReference type="Pfam" id="PF01476">
    <property type="entry name" value="LysM"/>
    <property type="match status" value="2"/>
</dbReference>
<feature type="domain" description="LysM" evidence="17">
    <location>
        <begin position="302"/>
        <end position="347"/>
    </location>
</feature>
<dbReference type="SUPFAM" id="SSF54106">
    <property type="entry name" value="LysM domain"/>
    <property type="match status" value="2"/>
</dbReference>
<organism evidence="19 20">
    <name type="scientific">Chaetomidium leptoderma</name>
    <dbReference type="NCBI Taxonomy" id="669021"/>
    <lineage>
        <taxon>Eukaryota</taxon>
        <taxon>Fungi</taxon>
        <taxon>Dikarya</taxon>
        <taxon>Ascomycota</taxon>
        <taxon>Pezizomycotina</taxon>
        <taxon>Sordariomycetes</taxon>
        <taxon>Sordariomycetidae</taxon>
        <taxon>Sordariales</taxon>
        <taxon>Chaetomiaceae</taxon>
        <taxon>Chaetomidium</taxon>
    </lineage>
</organism>
<evidence type="ECO:0000256" key="15">
    <source>
        <dbReference type="SAM" id="SignalP"/>
    </source>
</evidence>
<keyword evidence="6 13" id="KW-0378">Hydrolase</keyword>
<reference evidence="19" key="1">
    <citation type="journal article" date="2023" name="Mol. Phylogenet. Evol.">
        <title>Genome-scale phylogeny and comparative genomics of the fungal order Sordariales.</title>
        <authorList>
            <person name="Hensen N."/>
            <person name="Bonometti L."/>
            <person name="Westerberg I."/>
            <person name="Brannstrom I.O."/>
            <person name="Guillou S."/>
            <person name="Cros-Aarteil S."/>
            <person name="Calhoun S."/>
            <person name="Haridas S."/>
            <person name="Kuo A."/>
            <person name="Mondo S."/>
            <person name="Pangilinan J."/>
            <person name="Riley R."/>
            <person name="LaButti K."/>
            <person name="Andreopoulos B."/>
            <person name="Lipzen A."/>
            <person name="Chen C."/>
            <person name="Yan M."/>
            <person name="Daum C."/>
            <person name="Ng V."/>
            <person name="Clum A."/>
            <person name="Steindorff A."/>
            <person name="Ohm R.A."/>
            <person name="Martin F."/>
            <person name="Silar P."/>
            <person name="Natvig D.O."/>
            <person name="Lalanne C."/>
            <person name="Gautier V."/>
            <person name="Ament-Velasquez S.L."/>
            <person name="Kruys A."/>
            <person name="Hutchinson M.I."/>
            <person name="Powell A.J."/>
            <person name="Barry K."/>
            <person name="Miller A.N."/>
            <person name="Grigoriev I.V."/>
            <person name="Debuchy R."/>
            <person name="Gladieux P."/>
            <person name="Hiltunen Thoren M."/>
            <person name="Johannesson H."/>
        </authorList>
    </citation>
    <scope>NUCLEOTIDE SEQUENCE</scope>
    <source>
        <strain evidence="19">CBS 538.74</strain>
    </source>
</reference>
<dbReference type="InterPro" id="IPR036861">
    <property type="entry name" value="Endochitinase-like_sf"/>
</dbReference>
<dbReference type="PROSITE" id="PS50941">
    <property type="entry name" value="CHIT_BIND_I_2"/>
    <property type="match status" value="1"/>
</dbReference>
<dbReference type="EMBL" id="MU856928">
    <property type="protein sequence ID" value="KAK4153835.1"/>
    <property type="molecule type" value="Genomic_DNA"/>
</dbReference>
<evidence type="ECO:0000313" key="20">
    <source>
        <dbReference type="Proteomes" id="UP001302745"/>
    </source>
</evidence>